<keyword evidence="4" id="KW-1185">Reference proteome</keyword>
<gene>
    <name evidence="3" type="ORF">NCTC3166_00721</name>
</gene>
<feature type="region of interest" description="Disordered" evidence="1">
    <location>
        <begin position="127"/>
        <end position="184"/>
    </location>
</feature>
<dbReference type="PROSITE" id="PS51257">
    <property type="entry name" value="PROKAR_LIPOPROTEIN"/>
    <property type="match status" value="1"/>
</dbReference>
<sequence>MKKRLLSMVALMGVLGLVACSNQEGTSSSEKSVQKTAQSSSASQGKKVTSLKGSSESPFVLYTDEELENARTVGDFKALYALMMGRTVAHSEEAGASLTGSAKETYETYLKNLKEKMETSKARFNESMDTIGPEDTDVPEDARATIVEKFETARKQAEASENGTSPSAESQDPASDEKTSESNQ</sequence>
<feature type="compositionally biased region" description="Basic and acidic residues" evidence="1">
    <location>
        <begin position="175"/>
        <end position="184"/>
    </location>
</feature>
<feature type="chain" id="PRO_5038578682" description="Lipoprotein" evidence="2">
    <location>
        <begin position="20"/>
        <end position="184"/>
    </location>
</feature>
<evidence type="ECO:0000256" key="1">
    <source>
        <dbReference type="SAM" id="MobiDB-lite"/>
    </source>
</evidence>
<name>A0A447Z3Q6_9STRE</name>
<feature type="compositionally biased region" description="Polar residues" evidence="1">
    <location>
        <begin position="159"/>
        <end position="173"/>
    </location>
</feature>
<accession>A0A447Z3Q6</accession>
<evidence type="ECO:0008006" key="5">
    <source>
        <dbReference type="Google" id="ProtNLM"/>
    </source>
</evidence>
<dbReference type="Proteomes" id="UP000270025">
    <property type="component" value="Chromosome"/>
</dbReference>
<proteinExistence type="predicted"/>
<dbReference type="RefSeq" id="WP_126404003.1">
    <property type="nucleotide sequence ID" value="NZ_LR134266.1"/>
</dbReference>
<evidence type="ECO:0000313" key="3">
    <source>
        <dbReference type="EMBL" id="VED66908.1"/>
    </source>
</evidence>
<dbReference type="AlphaFoldDB" id="A0A447Z3Q6"/>
<dbReference type="EMBL" id="LR134266">
    <property type="protein sequence ID" value="VED66908.1"/>
    <property type="molecule type" value="Genomic_DNA"/>
</dbReference>
<reference evidence="3 4" key="1">
    <citation type="submission" date="2018-12" db="EMBL/GenBank/DDBJ databases">
        <authorList>
            <consortium name="Pathogen Informatics"/>
        </authorList>
    </citation>
    <scope>NUCLEOTIDE SEQUENCE [LARGE SCALE GENOMIC DNA]</scope>
    <source>
        <strain evidence="3 4">NCTC3166</strain>
    </source>
</reference>
<feature type="region of interest" description="Disordered" evidence="1">
    <location>
        <begin position="24"/>
        <end position="55"/>
    </location>
</feature>
<feature type="compositionally biased region" description="Basic and acidic residues" evidence="1">
    <location>
        <begin position="140"/>
        <end position="158"/>
    </location>
</feature>
<protein>
    <recommendedName>
        <fullName evidence="5">Lipoprotein</fullName>
    </recommendedName>
</protein>
<organism evidence="3 4">
    <name type="scientific">Streptococcus viridans</name>
    <dbReference type="NCBI Taxonomy" id="78535"/>
    <lineage>
        <taxon>Bacteria</taxon>
        <taxon>Bacillati</taxon>
        <taxon>Bacillota</taxon>
        <taxon>Bacilli</taxon>
        <taxon>Lactobacillales</taxon>
        <taxon>Streptococcaceae</taxon>
        <taxon>Streptococcus</taxon>
    </lineage>
</organism>
<evidence type="ECO:0000313" key="4">
    <source>
        <dbReference type="Proteomes" id="UP000270025"/>
    </source>
</evidence>
<feature type="signal peptide" evidence="2">
    <location>
        <begin position="1"/>
        <end position="19"/>
    </location>
</feature>
<dbReference type="KEGG" id="svf:NCTC3166_00721"/>
<evidence type="ECO:0000256" key="2">
    <source>
        <dbReference type="SAM" id="SignalP"/>
    </source>
</evidence>
<keyword evidence="2" id="KW-0732">Signal</keyword>